<evidence type="ECO:0000313" key="1">
    <source>
        <dbReference type="EMBL" id="EKC25124.1"/>
    </source>
</evidence>
<accession>K1Q1A9</accession>
<proteinExistence type="predicted"/>
<dbReference type="AlphaFoldDB" id="K1Q1A9"/>
<dbReference type="HOGENOM" id="CLU_2796448_0_0_1"/>
<reference evidence="1" key="1">
    <citation type="journal article" date="2012" name="Nature">
        <title>The oyster genome reveals stress adaptation and complexity of shell formation.</title>
        <authorList>
            <person name="Zhang G."/>
            <person name="Fang X."/>
            <person name="Guo X."/>
            <person name="Li L."/>
            <person name="Luo R."/>
            <person name="Xu F."/>
            <person name="Yang P."/>
            <person name="Zhang L."/>
            <person name="Wang X."/>
            <person name="Qi H."/>
            <person name="Xiong Z."/>
            <person name="Que H."/>
            <person name="Xie Y."/>
            <person name="Holland P.W."/>
            <person name="Paps J."/>
            <person name="Zhu Y."/>
            <person name="Wu F."/>
            <person name="Chen Y."/>
            <person name="Wang J."/>
            <person name="Peng C."/>
            <person name="Meng J."/>
            <person name="Yang L."/>
            <person name="Liu J."/>
            <person name="Wen B."/>
            <person name="Zhang N."/>
            <person name="Huang Z."/>
            <person name="Zhu Q."/>
            <person name="Feng Y."/>
            <person name="Mount A."/>
            <person name="Hedgecock D."/>
            <person name="Xu Z."/>
            <person name="Liu Y."/>
            <person name="Domazet-Loso T."/>
            <person name="Du Y."/>
            <person name="Sun X."/>
            <person name="Zhang S."/>
            <person name="Liu B."/>
            <person name="Cheng P."/>
            <person name="Jiang X."/>
            <person name="Li J."/>
            <person name="Fan D."/>
            <person name="Wang W."/>
            <person name="Fu W."/>
            <person name="Wang T."/>
            <person name="Wang B."/>
            <person name="Zhang J."/>
            <person name="Peng Z."/>
            <person name="Li Y."/>
            <person name="Li N."/>
            <person name="Wang J."/>
            <person name="Chen M."/>
            <person name="He Y."/>
            <person name="Tan F."/>
            <person name="Song X."/>
            <person name="Zheng Q."/>
            <person name="Huang R."/>
            <person name="Yang H."/>
            <person name="Du X."/>
            <person name="Chen L."/>
            <person name="Yang M."/>
            <person name="Gaffney P.M."/>
            <person name="Wang S."/>
            <person name="Luo L."/>
            <person name="She Z."/>
            <person name="Ming Y."/>
            <person name="Huang W."/>
            <person name="Zhang S."/>
            <person name="Huang B."/>
            <person name="Zhang Y."/>
            <person name="Qu T."/>
            <person name="Ni P."/>
            <person name="Miao G."/>
            <person name="Wang J."/>
            <person name="Wang Q."/>
            <person name="Steinberg C.E."/>
            <person name="Wang H."/>
            <person name="Li N."/>
            <person name="Qian L."/>
            <person name="Zhang G."/>
            <person name="Li Y."/>
            <person name="Yang H."/>
            <person name="Liu X."/>
            <person name="Wang J."/>
            <person name="Yin Y."/>
            <person name="Wang J."/>
        </authorList>
    </citation>
    <scope>NUCLEOTIDE SEQUENCE [LARGE SCALE GENOMIC DNA]</scope>
    <source>
        <strain evidence="1">05x7-T-G4-1.051#20</strain>
    </source>
</reference>
<gene>
    <name evidence="1" type="ORF">CGI_10008483</name>
</gene>
<sequence>MAIDDKKHLEDKKKAGELNFTFKDASVVPCSSKPLSRQSLQFTPHCFIRFKVCETVVPSHTSKFYSRI</sequence>
<dbReference type="EMBL" id="JH819038">
    <property type="protein sequence ID" value="EKC25124.1"/>
    <property type="molecule type" value="Genomic_DNA"/>
</dbReference>
<dbReference type="InParanoid" id="K1Q1A9"/>
<name>K1Q1A9_MAGGI</name>
<organism evidence="1">
    <name type="scientific">Magallana gigas</name>
    <name type="common">Pacific oyster</name>
    <name type="synonym">Crassostrea gigas</name>
    <dbReference type="NCBI Taxonomy" id="29159"/>
    <lineage>
        <taxon>Eukaryota</taxon>
        <taxon>Metazoa</taxon>
        <taxon>Spiralia</taxon>
        <taxon>Lophotrochozoa</taxon>
        <taxon>Mollusca</taxon>
        <taxon>Bivalvia</taxon>
        <taxon>Autobranchia</taxon>
        <taxon>Pteriomorphia</taxon>
        <taxon>Ostreida</taxon>
        <taxon>Ostreoidea</taxon>
        <taxon>Ostreidae</taxon>
        <taxon>Magallana</taxon>
    </lineage>
</organism>
<protein>
    <submittedName>
        <fullName evidence="1">Uncharacterized protein</fullName>
    </submittedName>
</protein>